<name>K1PLK7_MAGGI</name>
<proteinExistence type="predicted"/>
<protein>
    <submittedName>
        <fullName evidence="1">Uncharacterized protein</fullName>
    </submittedName>
</protein>
<evidence type="ECO:0000313" key="1">
    <source>
        <dbReference type="EMBL" id="EKC19694.1"/>
    </source>
</evidence>
<sequence>MSVGPVIIDETPPLCINKPTTELANGLVVASWSSDDFEDNEQIGIIRKIYYRLGKYSSPFYFGSFALVVSGQI</sequence>
<gene>
    <name evidence="1" type="ORF">CGI_10007839</name>
</gene>
<dbReference type="HOGENOM" id="CLU_2707230_0_0_1"/>
<dbReference type="InParanoid" id="K1PLK7"/>
<accession>K1PLK7</accession>
<organism evidence="1">
    <name type="scientific">Magallana gigas</name>
    <name type="common">Pacific oyster</name>
    <name type="synonym">Crassostrea gigas</name>
    <dbReference type="NCBI Taxonomy" id="29159"/>
    <lineage>
        <taxon>Eukaryota</taxon>
        <taxon>Metazoa</taxon>
        <taxon>Spiralia</taxon>
        <taxon>Lophotrochozoa</taxon>
        <taxon>Mollusca</taxon>
        <taxon>Bivalvia</taxon>
        <taxon>Autobranchia</taxon>
        <taxon>Pteriomorphia</taxon>
        <taxon>Ostreida</taxon>
        <taxon>Ostreoidea</taxon>
        <taxon>Ostreidae</taxon>
        <taxon>Magallana</taxon>
    </lineage>
</organism>
<reference evidence="1" key="1">
    <citation type="journal article" date="2012" name="Nature">
        <title>The oyster genome reveals stress adaptation and complexity of shell formation.</title>
        <authorList>
            <person name="Zhang G."/>
            <person name="Fang X."/>
            <person name="Guo X."/>
            <person name="Li L."/>
            <person name="Luo R."/>
            <person name="Xu F."/>
            <person name="Yang P."/>
            <person name="Zhang L."/>
            <person name="Wang X."/>
            <person name="Qi H."/>
            <person name="Xiong Z."/>
            <person name="Que H."/>
            <person name="Xie Y."/>
            <person name="Holland P.W."/>
            <person name="Paps J."/>
            <person name="Zhu Y."/>
            <person name="Wu F."/>
            <person name="Chen Y."/>
            <person name="Wang J."/>
            <person name="Peng C."/>
            <person name="Meng J."/>
            <person name="Yang L."/>
            <person name="Liu J."/>
            <person name="Wen B."/>
            <person name="Zhang N."/>
            <person name="Huang Z."/>
            <person name="Zhu Q."/>
            <person name="Feng Y."/>
            <person name="Mount A."/>
            <person name="Hedgecock D."/>
            <person name="Xu Z."/>
            <person name="Liu Y."/>
            <person name="Domazet-Loso T."/>
            <person name="Du Y."/>
            <person name="Sun X."/>
            <person name="Zhang S."/>
            <person name="Liu B."/>
            <person name="Cheng P."/>
            <person name="Jiang X."/>
            <person name="Li J."/>
            <person name="Fan D."/>
            <person name="Wang W."/>
            <person name="Fu W."/>
            <person name="Wang T."/>
            <person name="Wang B."/>
            <person name="Zhang J."/>
            <person name="Peng Z."/>
            <person name="Li Y."/>
            <person name="Li N."/>
            <person name="Wang J."/>
            <person name="Chen M."/>
            <person name="He Y."/>
            <person name="Tan F."/>
            <person name="Song X."/>
            <person name="Zheng Q."/>
            <person name="Huang R."/>
            <person name="Yang H."/>
            <person name="Du X."/>
            <person name="Chen L."/>
            <person name="Yang M."/>
            <person name="Gaffney P.M."/>
            <person name="Wang S."/>
            <person name="Luo L."/>
            <person name="She Z."/>
            <person name="Ming Y."/>
            <person name="Huang W."/>
            <person name="Zhang S."/>
            <person name="Huang B."/>
            <person name="Zhang Y."/>
            <person name="Qu T."/>
            <person name="Ni P."/>
            <person name="Miao G."/>
            <person name="Wang J."/>
            <person name="Wang Q."/>
            <person name="Steinberg C.E."/>
            <person name="Wang H."/>
            <person name="Li N."/>
            <person name="Qian L."/>
            <person name="Zhang G."/>
            <person name="Li Y."/>
            <person name="Yang H."/>
            <person name="Liu X."/>
            <person name="Wang J."/>
            <person name="Yin Y."/>
            <person name="Wang J."/>
        </authorList>
    </citation>
    <scope>NUCLEOTIDE SEQUENCE [LARGE SCALE GENOMIC DNA]</scope>
    <source>
        <strain evidence="1">05x7-T-G4-1.051#20</strain>
    </source>
</reference>
<dbReference type="EMBL" id="JH819072">
    <property type="protein sequence ID" value="EKC19694.1"/>
    <property type="molecule type" value="Genomic_DNA"/>
</dbReference>
<dbReference type="AlphaFoldDB" id="K1PLK7"/>